<keyword evidence="8" id="KW-1185">Reference proteome</keyword>
<keyword evidence="3 6" id="KW-0808">Transferase</keyword>
<dbReference type="Proteomes" id="UP000664382">
    <property type="component" value="Unassembled WGS sequence"/>
</dbReference>
<proteinExistence type="inferred from homology"/>
<dbReference type="PANTHER" id="PTHR12001">
    <property type="entry name" value="GERANYLGERANYL PYROPHOSPHATE SYNTHASE"/>
    <property type="match status" value="1"/>
</dbReference>
<dbReference type="InterPro" id="IPR033749">
    <property type="entry name" value="Polyprenyl_synt_CS"/>
</dbReference>
<evidence type="ECO:0000313" key="8">
    <source>
        <dbReference type="Proteomes" id="UP000664382"/>
    </source>
</evidence>
<dbReference type="PROSITE" id="PS00723">
    <property type="entry name" value="POLYPRENYL_SYNTHASE_1"/>
    <property type="match status" value="1"/>
</dbReference>
<dbReference type="Pfam" id="PF00348">
    <property type="entry name" value="polyprenyl_synt"/>
    <property type="match status" value="1"/>
</dbReference>
<evidence type="ECO:0000256" key="6">
    <source>
        <dbReference type="RuleBase" id="RU004466"/>
    </source>
</evidence>
<dbReference type="GO" id="GO:0008299">
    <property type="term" value="P:isoprenoid biosynthetic process"/>
    <property type="evidence" value="ECO:0007669"/>
    <property type="project" value="InterPro"/>
</dbReference>
<keyword evidence="5" id="KW-0460">Magnesium</keyword>
<dbReference type="PANTHER" id="PTHR12001:SF85">
    <property type="entry name" value="SHORT CHAIN ISOPRENYL DIPHOSPHATE SYNTHASE"/>
    <property type="match status" value="1"/>
</dbReference>
<reference evidence="7" key="1">
    <citation type="submission" date="2021-03" db="EMBL/GenBank/DDBJ databases">
        <title>Leucobacter chromiisoli sp. nov., isolated from chromium-containing soil of chemical plant.</title>
        <authorList>
            <person name="Xu Z."/>
        </authorList>
    </citation>
    <scope>NUCLEOTIDE SEQUENCE</scope>
    <source>
        <strain evidence="7">S27</strain>
    </source>
</reference>
<evidence type="ECO:0000256" key="2">
    <source>
        <dbReference type="ARBA" id="ARBA00006706"/>
    </source>
</evidence>
<evidence type="ECO:0000313" key="7">
    <source>
        <dbReference type="EMBL" id="MBO1902017.1"/>
    </source>
</evidence>
<keyword evidence="4" id="KW-0479">Metal-binding</keyword>
<protein>
    <submittedName>
        <fullName evidence="7">Polyprenyl synthetase family protein</fullName>
    </submittedName>
</protein>
<evidence type="ECO:0000256" key="1">
    <source>
        <dbReference type="ARBA" id="ARBA00001946"/>
    </source>
</evidence>
<gene>
    <name evidence="7" type="ORF">J4H92_08655</name>
</gene>
<comment type="caution">
    <text evidence="7">The sequence shown here is derived from an EMBL/GenBank/DDBJ whole genome shotgun (WGS) entry which is preliminary data.</text>
</comment>
<dbReference type="PROSITE" id="PS00444">
    <property type="entry name" value="POLYPRENYL_SYNTHASE_2"/>
    <property type="match status" value="1"/>
</dbReference>
<dbReference type="RefSeq" id="WP_208097772.1">
    <property type="nucleotide sequence ID" value="NZ_JAGDYM010000009.1"/>
</dbReference>
<accession>A0A939MNV1</accession>
<dbReference type="GO" id="GO:0046872">
    <property type="term" value="F:metal ion binding"/>
    <property type="evidence" value="ECO:0007669"/>
    <property type="project" value="UniProtKB-KW"/>
</dbReference>
<dbReference type="InterPro" id="IPR000092">
    <property type="entry name" value="Polyprenyl_synt"/>
</dbReference>
<organism evidence="7 8">
    <name type="scientific">Leucobacter weissii</name>
    <dbReference type="NCBI Taxonomy" id="1983706"/>
    <lineage>
        <taxon>Bacteria</taxon>
        <taxon>Bacillati</taxon>
        <taxon>Actinomycetota</taxon>
        <taxon>Actinomycetes</taxon>
        <taxon>Micrococcales</taxon>
        <taxon>Microbacteriaceae</taxon>
        <taxon>Leucobacter</taxon>
    </lineage>
</organism>
<dbReference type="GO" id="GO:0004659">
    <property type="term" value="F:prenyltransferase activity"/>
    <property type="evidence" value="ECO:0007669"/>
    <property type="project" value="InterPro"/>
</dbReference>
<evidence type="ECO:0000256" key="5">
    <source>
        <dbReference type="ARBA" id="ARBA00022842"/>
    </source>
</evidence>
<dbReference type="SFLD" id="SFLDS00005">
    <property type="entry name" value="Isoprenoid_Synthase_Type_I"/>
    <property type="match status" value="1"/>
</dbReference>
<dbReference type="Gene3D" id="1.10.600.10">
    <property type="entry name" value="Farnesyl Diphosphate Synthase"/>
    <property type="match status" value="1"/>
</dbReference>
<dbReference type="SUPFAM" id="SSF48576">
    <property type="entry name" value="Terpenoid synthases"/>
    <property type="match status" value="1"/>
</dbReference>
<dbReference type="CDD" id="cd00685">
    <property type="entry name" value="Trans_IPPS_HT"/>
    <property type="match status" value="1"/>
</dbReference>
<dbReference type="AlphaFoldDB" id="A0A939MNV1"/>
<dbReference type="EMBL" id="JAGDYM010000009">
    <property type="protein sequence ID" value="MBO1902017.1"/>
    <property type="molecule type" value="Genomic_DNA"/>
</dbReference>
<comment type="cofactor">
    <cofactor evidence="1">
        <name>Mg(2+)</name>
        <dbReference type="ChEBI" id="CHEBI:18420"/>
    </cofactor>
</comment>
<evidence type="ECO:0000256" key="4">
    <source>
        <dbReference type="ARBA" id="ARBA00022723"/>
    </source>
</evidence>
<sequence length="366" mass="40049">MEETTRLAGLIQERIDDTLAAHRGELQPLGADIAPLLDEAADYLAGGKRLRARFAVLGYRAVRPLDVFGEPSGELGVVLDAACALELFHAAALIHDDVIDRSDTRRGRPSAHRHFASLHDDAGWRGSAEHFGLAGAILLGDLLQSWADELMQRACDRAAAAAGRAAREHFNRMRSEVAAGQYLDVFEEQQPEFAPEQQQLERSTLVLVYKSAKYSVEAPLLIGAALAGADEEQEGALSEFGLPVGVAFQLRDDLLGVFGDSDLTGKPASDDLLEGKRTVLVTLSRTSLPDTQRRLFDEMLGDPTLEAEQIEMMQRTIRDSGAVRRVEDMIARNIDRAEASLDFAPLDVGAKERLIDLARRSTRRVA</sequence>
<comment type="similarity">
    <text evidence="2 6">Belongs to the FPP/GGPP synthase family.</text>
</comment>
<dbReference type="InterPro" id="IPR008949">
    <property type="entry name" value="Isoprenoid_synthase_dom_sf"/>
</dbReference>
<evidence type="ECO:0000256" key="3">
    <source>
        <dbReference type="ARBA" id="ARBA00022679"/>
    </source>
</evidence>
<name>A0A939MNV1_9MICO</name>